<evidence type="ECO:0000313" key="2">
    <source>
        <dbReference type="Proteomes" id="UP001164420"/>
    </source>
</evidence>
<dbReference type="Proteomes" id="UP001164420">
    <property type="component" value="Unassembled WGS sequence"/>
</dbReference>
<comment type="caution">
    <text evidence="1">The sequence shown here is derived from an EMBL/GenBank/DDBJ whole genome shotgun (WGS) entry which is preliminary data.</text>
</comment>
<proteinExistence type="predicted"/>
<accession>A0ABT2LC78</accession>
<protein>
    <submittedName>
        <fullName evidence="1">Uncharacterized protein</fullName>
    </submittedName>
</protein>
<dbReference type="EMBL" id="JAOCQI010000003">
    <property type="protein sequence ID" value="MCT7313016.1"/>
    <property type="molecule type" value="Genomic_DNA"/>
</dbReference>
<evidence type="ECO:0000313" key="1">
    <source>
        <dbReference type="EMBL" id="MCT7313016.1"/>
    </source>
</evidence>
<sequence>MIDLYAIHEKKAGDRLLTIHPSRWLRAGRQLGRGGVFDLLSRERQVIRVGGQIVEHFRQLCDVGLDSKVRHKHGYYFATAAVADRYFKHVPEGGARECAVRDMLAVAEPDGQIEVRTPVGFIDFLLPTAIVEVKEVNKWKHAVGQVLAYSTYYPDRTKAIHLYGPHGQIANSEECLRVCAQFDIGVRYQCLLPSELGAMSRLRDAVVRV</sequence>
<gene>
    <name evidence="1" type="ORF">N5J06_18745</name>
</gene>
<name>A0ABT2LC78_9RALS</name>
<reference evidence="1 2" key="1">
    <citation type="journal article" date="2023" name="Front. Microbiol.">
        <title>Ralstonia chuxiongensis sp. nov., Ralstonia mojiangensis sp. nov., and Ralstonia soli sp. nov., isolated from tobacco fields, are three novel species in the family Burkholderiaceae.</title>
        <authorList>
            <person name="Lu C.H."/>
            <person name="Zhang Y.Y."/>
            <person name="Jiang N."/>
            <person name="Chen W."/>
            <person name="Shao X."/>
            <person name="Zhao Z.M."/>
            <person name="Lu W.L."/>
            <person name="Hu X."/>
            <person name="Xi Y.X."/>
            <person name="Zou S.Y."/>
            <person name="Wei Q.J."/>
            <person name="Lin Z.L."/>
            <person name="Gong L."/>
            <person name="Gai X.T."/>
            <person name="Zhang L.Q."/>
            <person name="Li J.Y."/>
            <person name="Jin Y."/>
            <person name="Xia Z.Y."/>
        </authorList>
    </citation>
    <scope>NUCLEOTIDE SEQUENCE [LARGE SCALE GENOMIC DNA]</scope>
    <source>
        <strain evidence="1 2">22TCJT01-1</strain>
    </source>
</reference>
<keyword evidence="2" id="KW-1185">Reference proteome</keyword>
<dbReference type="RefSeq" id="WP_260784972.1">
    <property type="nucleotide sequence ID" value="NZ_JAOCQI010000003.1"/>
</dbReference>
<organism evidence="1 2">
    <name type="scientific">Ralstonia mojiangensis</name>
    <dbReference type="NCBI Taxonomy" id="2953895"/>
    <lineage>
        <taxon>Bacteria</taxon>
        <taxon>Pseudomonadati</taxon>
        <taxon>Pseudomonadota</taxon>
        <taxon>Betaproteobacteria</taxon>
        <taxon>Burkholderiales</taxon>
        <taxon>Burkholderiaceae</taxon>
        <taxon>Ralstonia</taxon>
    </lineage>
</organism>